<evidence type="ECO:0000313" key="1">
    <source>
        <dbReference type="EMBL" id="KAK5980598.1"/>
    </source>
</evidence>
<organism evidence="1 2">
    <name type="scientific">Trichostrongylus colubriformis</name>
    <name type="common">Black scour worm</name>
    <dbReference type="NCBI Taxonomy" id="6319"/>
    <lineage>
        <taxon>Eukaryota</taxon>
        <taxon>Metazoa</taxon>
        <taxon>Ecdysozoa</taxon>
        <taxon>Nematoda</taxon>
        <taxon>Chromadorea</taxon>
        <taxon>Rhabditida</taxon>
        <taxon>Rhabditina</taxon>
        <taxon>Rhabditomorpha</taxon>
        <taxon>Strongyloidea</taxon>
        <taxon>Trichostrongylidae</taxon>
        <taxon>Trichostrongylus</taxon>
    </lineage>
</organism>
<dbReference type="SUPFAM" id="SSF47895">
    <property type="entry name" value="Transducin (alpha subunit), insertion domain"/>
    <property type="match status" value="1"/>
</dbReference>
<accession>A0AAN8IRJ8</accession>
<dbReference type="Gene3D" id="1.10.400.10">
    <property type="entry name" value="GI Alpha 1, domain 2-like"/>
    <property type="match status" value="1"/>
</dbReference>
<gene>
    <name evidence="1" type="ORF">GCK32_022081</name>
</gene>
<sequence length="80" mass="9121">MIALLDAKEALGIAFDNSSMEKILYVQIHGKLVRKVYATGCEFIEWSPELRSAIRELWADGGIRKTYKMKNTFHLSESAE</sequence>
<dbReference type="InterPro" id="IPR011025">
    <property type="entry name" value="GproteinA_insert"/>
</dbReference>
<evidence type="ECO:0000313" key="2">
    <source>
        <dbReference type="Proteomes" id="UP001331761"/>
    </source>
</evidence>
<reference evidence="1 2" key="1">
    <citation type="submission" date="2019-10" db="EMBL/GenBank/DDBJ databases">
        <title>Assembly and Annotation for the nematode Trichostrongylus colubriformis.</title>
        <authorList>
            <person name="Martin J."/>
        </authorList>
    </citation>
    <scope>NUCLEOTIDE SEQUENCE [LARGE SCALE GENOMIC DNA]</scope>
    <source>
        <strain evidence="1">G859</strain>
        <tissue evidence="1">Whole worm</tissue>
    </source>
</reference>
<dbReference type="EMBL" id="WIXE01007232">
    <property type="protein sequence ID" value="KAK5980598.1"/>
    <property type="molecule type" value="Genomic_DNA"/>
</dbReference>
<comment type="caution">
    <text evidence="1">The sequence shown here is derived from an EMBL/GenBank/DDBJ whole genome shotgun (WGS) entry which is preliminary data.</text>
</comment>
<dbReference type="Proteomes" id="UP001331761">
    <property type="component" value="Unassembled WGS sequence"/>
</dbReference>
<proteinExistence type="predicted"/>
<keyword evidence="2" id="KW-1185">Reference proteome</keyword>
<name>A0AAN8IRJ8_TRICO</name>
<protein>
    <submittedName>
        <fullName evidence="1">Uncharacterized protein</fullName>
    </submittedName>
</protein>
<dbReference type="GO" id="GO:0007165">
    <property type="term" value="P:signal transduction"/>
    <property type="evidence" value="ECO:0007669"/>
    <property type="project" value="InterPro"/>
</dbReference>
<dbReference type="AlphaFoldDB" id="A0AAN8IRJ8"/>